<dbReference type="EMBL" id="JASFZW010000004">
    <property type="protein sequence ID" value="KAK2078754.1"/>
    <property type="molecule type" value="Genomic_DNA"/>
</dbReference>
<dbReference type="GO" id="GO:0005665">
    <property type="term" value="C:RNA polymerase II, core complex"/>
    <property type="evidence" value="ECO:0007669"/>
    <property type="project" value="TreeGrafter"/>
</dbReference>
<dbReference type="PANTHER" id="PTHR11800">
    <property type="entry name" value="DNA-DIRECTED RNA POLYMERASE"/>
    <property type="match status" value="1"/>
</dbReference>
<comment type="similarity">
    <text evidence="3">Belongs to the archaeal Rpo3/eukaryotic RPB3 RNA polymerase subunit family.</text>
</comment>
<dbReference type="GO" id="GO:0046983">
    <property type="term" value="F:protein dimerization activity"/>
    <property type="evidence" value="ECO:0007669"/>
    <property type="project" value="InterPro"/>
</dbReference>
<dbReference type="Gene3D" id="3.30.1360.10">
    <property type="entry name" value="RNA polymerase, RBP11-like subunit"/>
    <property type="match status" value="1"/>
</dbReference>
<evidence type="ECO:0000259" key="5">
    <source>
        <dbReference type="SMART" id="SM00662"/>
    </source>
</evidence>
<gene>
    <name evidence="6" type="ORF">QBZ16_003594</name>
</gene>
<dbReference type="PROSITE" id="PS00446">
    <property type="entry name" value="RNA_POL_D_30KD"/>
    <property type="match status" value="1"/>
</dbReference>
<dbReference type="Gene3D" id="2.170.120.12">
    <property type="entry name" value="DNA-directed RNA polymerase, insert domain"/>
    <property type="match status" value="1"/>
</dbReference>
<dbReference type="HAMAP" id="MF_00320">
    <property type="entry name" value="RNApol_arch_Rpo3"/>
    <property type="match status" value="1"/>
</dbReference>
<name>A0AAD9IHV0_PROWI</name>
<dbReference type="InterPro" id="IPR011262">
    <property type="entry name" value="DNA-dir_RNA_pol_insert"/>
</dbReference>
<dbReference type="SUPFAM" id="SSF55257">
    <property type="entry name" value="RBP11-like subunits of RNA polymerase"/>
    <property type="match status" value="1"/>
</dbReference>
<dbReference type="GO" id="GO:0003677">
    <property type="term" value="F:DNA binding"/>
    <property type="evidence" value="ECO:0007669"/>
    <property type="project" value="InterPro"/>
</dbReference>
<evidence type="ECO:0000256" key="2">
    <source>
        <dbReference type="ARBA" id="ARBA00023163"/>
    </source>
</evidence>
<proteinExistence type="inferred from homology"/>
<evidence type="ECO:0000256" key="4">
    <source>
        <dbReference type="ARBA" id="ARBA00031776"/>
    </source>
</evidence>
<dbReference type="InterPro" id="IPR036643">
    <property type="entry name" value="RNApol_insert_sf"/>
</dbReference>
<dbReference type="InterPro" id="IPR001514">
    <property type="entry name" value="DNA-dir_RNA_pol_30-40kDasu_CS"/>
</dbReference>
<dbReference type="AlphaFoldDB" id="A0AAD9IHV0"/>
<dbReference type="SMART" id="SM00662">
    <property type="entry name" value="RPOLD"/>
    <property type="match status" value="1"/>
</dbReference>
<dbReference type="GO" id="GO:0006366">
    <property type="term" value="P:transcription by RNA polymerase II"/>
    <property type="evidence" value="ECO:0007669"/>
    <property type="project" value="TreeGrafter"/>
</dbReference>
<keyword evidence="1" id="KW-0240">DNA-directed RNA polymerase</keyword>
<organism evidence="6 7">
    <name type="scientific">Prototheca wickerhamii</name>
    <dbReference type="NCBI Taxonomy" id="3111"/>
    <lineage>
        <taxon>Eukaryota</taxon>
        <taxon>Viridiplantae</taxon>
        <taxon>Chlorophyta</taxon>
        <taxon>core chlorophytes</taxon>
        <taxon>Trebouxiophyceae</taxon>
        <taxon>Chlorellales</taxon>
        <taxon>Chlorellaceae</taxon>
        <taxon>Prototheca</taxon>
    </lineage>
</organism>
<dbReference type="InterPro" id="IPR022842">
    <property type="entry name" value="RNAP_Rpo3/Rpb3/RPAC1"/>
</dbReference>
<protein>
    <recommendedName>
        <fullName evidence="4">Plastid-encoded RNA polymerase subunit alpha</fullName>
    </recommendedName>
</protein>
<dbReference type="InterPro" id="IPR050518">
    <property type="entry name" value="Rpo3/RPB3_RNA_Pol_subunit"/>
</dbReference>
<feature type="domain" description="DNA-directed RNA polymerase RpoA/D/Rpb3-type" evidence="5">
    <location>
        <begin position="22"/>
        <end position="306"/>
    </location>
</feature>
<evidence type="ECO:0000313" key="6">
    <source>
        <dbReference type="EMBL" id="KAK2078754.1"/>
    </source>
</evidence>
<comment type="caution">
    <text evidence="6">The sequence shown here is derived from an EMBL/GenBank/DDBJ whole genome shotgun (WGS) entry which is preliminary data.</text>
</comment>
<sequence>MVAPNAQNPQPHVELRVLTEDYCEFVLRNVDVSVANALRRIILAEVPTIAIELVEIEANTTPLNDEYIAHRLGLIPLVSTRVHDMKTIYEATEDDDWTDIEFALNVLCTGDETMSVTSDDLQPLDPQNNEVLPVGYSQRGQLNRRDKPILIVKIRRNQELKLRAIARKGIGKDHAKWQPVATVAMQQIPEITINHDLMATLTDEQKEELVAADPRKTFRFNQITKQARDAPGIESRVEVVNPELHQMDGEVLAKAEELGKAGVIDIRERQDAFVFRVQGTGALPAEDVVLTALDVLGAKLQTISVELERENSEFYGHDVL</sequence>
<reference evidence="6" key="1">
    <citation type="submission" date="2021-01" db="EMBL/GenBank/DDBJ databases">
        <authorList>
            <person name="Eckstrom K.M.E."/>
        </authorList>
    </citation>
    <scope>NUCLEOTIDE SEQUENCE</scope>
    <source>
        <strain evidence="6">UVCC 0001</strain>
    </source>
</reference>
<dbReference type="Pfam" id="PF01193">
    <property type="entry name" value="RNA_pol_L"/>
    <property type="match status" value="1"/>
</dbReference>
<keyword evidence="2" id="KW-0804">Transcription</keyword>
<evidence type="ECO:0000313" key="7">
    <source>
        <dbReference type="Proteomes" id="UP001255856"/>
    </source>
</evidence>
<evidence type="ECO:0000256" key="3">
    <source>
        <dbReference type="ARBA" id="ARBA00025804"/>
    </source>
</evidence>
<dbReference type="NCBIfam" id="NF001988">
    <property type="entry name" value="PRK00783.1"/>
    <property type="match status" value="1"/>
</dbReference>
<dbReference type="InterPro" id="IPR011263">
    <property type="entry name" value="DNA-dir_RNA_pol_RpoA/D/Rpb3"/>
</dbReference>
<dbReference type="Pfam" id="PF01000">
    <property type="entry name" value="RNA_pol_A_bac"/>
    <property type="match status" value="1"/>
</dbReference>
<accession>A0AAD9IHV0</accession>
<dbReference type="Proteomes" id="UP001255856">
    <property type="component" value="Unassembled WGS sequence"/>
</dbReference>
<dbReference type="InterPro" id="IPR036603">
    <property type="entry name" value="RBP11-like"/>
</dbReference>
<dbReference type="CDD" id="cd07031">
    <property type="entry name" value="RNAP_II_RPB3"/>
    <property type="match status" value="1"/>
</dbReference>
<keyword evidence="7" id="KW-1185">Reference proteome</keyword>
<dbReference type="SUPFAM" id="SSF56553">
    <property type="entry name" value="Insert subdomain of RNA polymerase alpha subunit"/>
    <property type="match status" value="1"/>
</dbReference>
<dbReference type="GO" id="GO:0003899">
    <property type="term" value="F:DNA-directed RNA polymerase activity"/>
    <property type="evidence" value="ECO:0007669"/>
    <property type="project" value="InterPro"/>
</dbReference>
<evidence type="ECO:0000256" key="1">
    <source>
        <dbReference type="ARBA" id="ARBA00022478"/>
    </source>
</evidence>
<dbReference type="PANTHER" id="PTHR11800:SF2">
    <property type="entry name" value="DNA-DIRECTED RNA POLYMERASE II SUBUNIT RPB3"/>
    <property type="match status" value="1"/>
</dbReference>